<protein>
    <submittedName>
        <fullName evidence="1">Uncharacterized protein</fullName>
    </submittedName>
</protein>
<comment type="caution">
    <text evidence="1">The sequence shown here is derived from an EMBL/GenBank/DDBJ whole genome shotgun (WGS) entry which is preliminary data.</text>
</comment>
<proteinExistence type="predicted"/>
<dbReference type="AlphaFoldDB" id="A0A8S1NZB2"/>
<reference evidence="1" key="1">
    <citation type="submission" date="2021-01" db="EMBL/GenBank/DDBJ databases">
        <authorList>
            <consortium name="Genoscope - CEA"/>
            <person name="William W."/>
        </authorList>
    </citation>
    <scope>NUCLEOTIDE SEQUENCE</scope>
</reference>
<sequence>MKKRKQNIFTDRVNDLLAKEGSSSELFKNIYWICGTEDKLIILSYLEENQEKILKEQQKKLRKIFELQLNQINIYLRTILQKWIQIVPKHVK</sequence>
<evidence type="ECO:0000313" key="2">
    <source>
        <dbReference type="Proteomes" id="UP000688137"/>
    </source>
</evidence>
<dbReference type="OMA" id="YWIHRTE"/>
<name>A0A8S1NZB2_PARPR</name>
<dbReference type="Proteomes" id="UP000688137">
    <property type="component" value="Unassembled WGS sequence"/>
</dbReference>
<gene>
    <name evidence="1" type="ORF">PPRIM_AZ9-3.1.T1020193</name>
</gene>
<organism evidence="1 2">
    <name type="scientific">Paramecium primaurelia</name>
    <dbReference type="NCBI Taxonomy" id="5886"/>
    <lineage>
        <taxon>Eukaryota</taxon>
        <taxon>Sar</taxon>
        <taxon>Alveolata</taxon>
        <taxon>Ciliophora</taxon>
        <taxon>Intramacronucleata</taxon>
        <taxon>Oligohymenophorea</taxon>
        <taxon>Peniculida</taxon>
        <taxon>Parameciidae</taxon>
        <taxon>Paramecium</taxon>
    </lineage>
</organism>
<evidence type="ECO:0000313" key="1">
    <source>
        <dbReference type="EMBL" id="CAD8096969.1"/>
    </source>
</evidence>
<dbReference type="EMBL" id="CAJJDM010000105">
    <property type="protein sequence ID" value="CAD8096969.1"/>
    <property type="molecule type" value="Genomic_DNA"/>
</dbReference>
<keyword evidence="2" id="KW-1185">Reference proteome</keyword>
<accession>A0A8S1NZB2</accession>